<organism evidence="2 3">
    <name type="scientific">Sphagnurus paluster</name>
    <dbReference type="NCBI Taxonomy" id="117069"/>
    <lineage>
        <taxon>Eukaryota</taxon>
        <taxon>Fungi</taxon>
        <taxon>Dikarya</taxon>
        <taxon>Basidiomycota</taxon>
        <taxon>Agaricomycotina</taxon>
        <taxon>Agaricomycetes</taxon>
        <taxon>Agaricomycetidae</taxon>
        <taxon>Agaricales</taxon>
        <taxon>Tricholomatineae</taxon>
        <taxon>Lyophyllaceae</taxon>
        <taxon>Sphagnurus</taxon>
    </lineage>
</organism>
<dbReference type="OrthoDB" id="3269417at2759"/>
<dbReference type="Proteomes" id="UP000717328">
    <property type="component" value="Unassembled WGS sequence"/>
</dbReference>
<feature type="non-terminal residue" evidence="2">
    <location>
        <position position="96"/>
    </location>
</feature>
<protein>
    <submittedName>
        <fullName evidence="2">Uncharacterized protein</fullName>
    </submittedName>
</protein>
<reference evidence="2" key="1">
    <citation type="submission" date="2021-02" db="EMBL/GenBank/DDBJ databases">
        <authorList>
            <person name="Nieuwenhuis M."/>
            <person name="Van De Peppel L.J.J."/>
        </authorList>
    </citation>
    <scope>NUCLEOTIDE SEQUENCE</scope>
    <source>
        <strain evidence="2">D49</strain>
    </source>
</reference>
<evidence type="ECO:0000313" key="2">
    <source>
        <dbReference type="EMBL" id="KAG5641052.1"/>
    </source>
</evidence>
<evidence type="ECO:0000256" key="1">
    <source>
        <dbReference type="SAM" id="MobiDB-lite"/>
    </source>
</evidence>
<accession>A0A9P7G5U0</accession>
<proteinExistence type="predicted"/>
<evidence type="ECO:0000313" key="3">
    <source>
        <dbReference type="Proteomes" id="UP000717328"/>
    </source>
</evidence>
<gene>
    <name evidence="2" type="ORF">H0H81_011412</name>
</gene>
<feature type="region of interest" description="Disordered" evidence="1">
    <location>
        <begin position="72"/>
        <end position="96"/>
    </location>
</feature>
<reference evidence="2" key="2">
    <citation type="submission" date="2021-10" db="EMBL/GenBank/DDBJ databases">
        <title>Phylogenomics reveals ancestral predisposition of the termite-cultivated fungus Termitomyces towards a domesticated lifestyle.</title>
        <authorList>
            <person name="Auxier B."/>
            <person name="Grum-Grzhimaylo A."/>
            <person name="Cardenas M.E."/>
            <person name="Lodge J.D."/>
            <person name="Laessoe T."/>
            <person name="Pedersen O."/>
            <person name="Smith M.E."/>
            <person name="Kuyper T.W."/>
            <person name="Franco-Molano E.A."/>
            <person name="Baroni T.J."/>
            <person name="Aanen D.K."/>
        </authorList>
    </citation>
    <scope>NUCLEOTIDE SEQUENCE</scope>
    <source>
        <strain evidence="2">D49</strain>
    </source>
</reference>
<comment type="caution">
    <text evidence="2">The sequence shown here is derived from an EMBL/GenBank/DDBJ whole genome shotgun (WGS) entry which is preliminary data.</text>
</comment>
<sequence>MKLLYRTAEWHALAKARMHTDSSPALLEALTVEFGKLIREFRNLTCSAYETVELPGEAAARVRRATALQATINAEPSPVPPSGASAPVDIAPAPAK</sequence>
<dbReference type="AlphaFoldDB" id="A0A9P7G5U0"/>
<keyword evidence="3" id="KW-1185">Reference proteome</keyword>
<dbReference type="EMBL" id="JABCKI010003880">
    <property type="protein sequence ID" value="KAG5641052.1"/>
    <property type="molecule type" value="Genomic_DNA"/>
</dbReference>
<name>A0A9P7G5U0_9AGAR</name>